<evidence type="ECO:0000256" key="4">
    <source>
        <dbReference type="ARBA" id="ARBA00022448"/>
    </source>
</evidence>
<comment type="subcellular location">
    <subcellularLocation>
        <location evidence="9">Cell inner membrane</location>
        <topology evidence="9">Multi-pass membrane protein</topology>
    </subcellularLocation>
    <subcellularLocation>
        <location evidence="1">Cell membrane</location>
        <topology evidence="1">Multi-pass membrane protein</topology>
    </subcellularLocation>
</comment>
<feature type="transmembrane region" description="Helical" evidence="9">
    <location>
        <begin position="297"/>
        <end position="319"/>
    </location>
</feature>
<dbReference type="EMBL" id="JAMXLX010000004">
    <property type="protein sequence ID" value="MCO5958110.1"/>
    <property type="molecule type" value="Genomic_DNA"/>
</dbReference>
<dbReference type="GO" id="GO:0005315">
    <property type="term" value="F:phosphate transmembrane transporter activity"/>
    <property type="evidence" value="ECO:0007669"/>
    <property type="project" value="InterPro"/>
</dbReference>
<dbReference type="Proteomes" id="UP001155079">
    <property type="component" value="Unassembled WGS sequence"/>
</dbReference>
<keyword evidence="8 9" id="KW-0472">Membrane</keyword>
<dbReference type="PROSITE" id="PS50928">
    <property type="entry name" value="ABC_TM1"/>
    <property type="match status" value="1"/>
</dbReference>
<comment type="similarity">
    <text evidence="2 9">Belongs to the binding-protein-dependent transport system permease family. CysTW subfamily.</text>
</comment>
<evidence type="ECO:0000256" key="9">
    <source>
        <dbReference type="RuleBase" id="RU363043"/>
    </source>
</evidence>
<evidence type="ECO:0000313" key="12">
    <source>
        <dbReference type="EMBL" id="MCO5958110.1"/>
    </source>
</evidence>
<feature type="transmembrane region" description="Helical" evidence="9">
    <location>
        <begin position="415"/>
        <end position="434"/>
    </location>
</feature>
<feature type="transmembrane region" description="Helical" evidence="9">
    <location>
        <begin position="340"/>
        <end position="365"/>
    </location>
</feature>
<evidence type="ECO:0000259" key="10">
    <source>
        <dbReference type="PROSITE" id="PS50928"/>
    </source>
</evidence>
<dbReference type="GO" id="GO:0035435">
    <property type="term" value="P:phosphate ion transmembrane transport"/>
    <property type="evidence" value="ECO:0007669"/>
    <property type="project" value="InterPro"/>
</dbReference>
<dbReference type="CDD" id="cd06261">
    <property type="entry name" value="TM_PBP2"/>
    <property type="match status" value="1"/>
</dbReference>
<dbReference type="AlphaFoldDB" id="A0AAJ1BYZ7"/>
<keyword evidence="6 9" id="KW-0812">Transmembrane</keyword>
<feature type="transmembrane region" description="Helical" evidence="9">
    <location>
        <begin position="228"/>
        <end position="249"/>
    </location>
</feature>
<evidence type="ECO:0000256" key="3">
    <source>
        <dbReference type="ARBA" id="ARBA00016864"/>
    </source>
</evidence>
<gene>
    <name evidence="12" type="primary">pstA</name>
    <name evidence="11" type="ORF">NBH20_08415</name>
    <name evidence="12" type="ORF">NBH21_15125</name>
</gene>
<evidence type="ECO:0000256" key="2">
    <source>
        <dbReference type="ARBA" id="ARBA00007069"/>
    </source>
</evidence>
<evidence type="ECO:0000256" key="1">
    <source>
        <dbReference type="ARBA" id="ARBA00004651"/>
    </source>
</evidence>
<evidence type="ECO:0000256" key="7">
    <source>
        <dbReference type="ARBA" id="ARBA00022989"/>
    </source>
</evidence>
<dbReference type="SUPFAM" id="SSF161098">
    <property type="entry name" value="MetI-like"/>
    <property type="match status" value="1"/>
</dbReference>
<feature type="transmembrane region" description="Helical" evidence="9">
    <location>
        <begin position="36"/>
        <end position="59"/>
    </location>
</feature>
<sequence>MSQVVTSASTTVAGASGANNRRDIGIKRRYAAERRFRAYGIAAIAFGLLFLFLLLFSVISKGYTAFEQTMITVPIEFSEKVIDPNNKRAENQNVLQMANYPVLARDAVAKALGVDTSDRAMARAVQDMLSDGVRVTLRDMVLADPSIIGKTVPVTMLASASIDSAYKGQIDLSVGEQNRKVSDQQVAWMNQLAEGGALAGHFNTGIFVNGASSRPEAAGVGVALIGSAYMMLIVLVLALPIGVAASIYLEEFAPKNRFTDLIEVNINNLAAVPSIVFGLLGLAVFINFMGLPRSASIVGGLVLTLMTLPTIIIATRAALKAVPPSIRAAALGLGASKMQTVFHHVLPLAMPGILTGTIIGLAHALGETAPLLLIGMVAFVANYPGTPLEPSTALPVQIYQWANEAERAFVERTSGAIIILLLFLLVMNVGAILLRRRFERRW</sequence>
<dbReference type="EMBL" id="JAMQAY010000003">
    <property type="protein sequence ID" value="MCM2401176.1"/>
    <property type="molecule type" value="Genomic_DNA"/>
</dbReference>
<keyword evidence="13" id="KW-1185">Reference proteome</keyword>
<dbReference type="PANTHER" id="PTHR43470">
    <property type="entry name" value="PHOSPHATE TRANSPORT SYSTEM PERMEASE PROTEIN PSTA-RELATED"/>
    <property type="match status" value="1"/>
</dbReference>
<evidence type="ECO:0000313" key="13">
    <source>
        <dbReference type="Proteomes" id="UP001155079"/>
    </source>
</evidence>
<dbReference type="InterPro" id="IPR035906">
    <property type="entry name" value="MetI-like_sf"/>
</dbReference>
<dbReference type="GO" id="GO:0005886">
    <property type="term" value="C:plasma membrane"/>
    <property type="evidence" value="ECO:0007669"/>
    <property type="project" value="UniProtKB-SubCell"/>
</dbReference>
<protein>
    <recommendedName>
        <fullName evidence="3 9">Phosphate transport system permease protein PstA</fullName>
    </recommendedName>
</protein>
<evidence type="ECO:0000313" key="14">
    <source>
        <dbReference type="Proteomes" id="UP001155380"/>
    </source>
</evidence>
<dbReference type="Pfam" id="PF00528">
    <property type="entry name" value="BPD_transp_1"/>
    <property type="match status" value="1"/>
</dbReference>
<dbReference type="InterPro" id="IPR000515">
    <property type="entry name" value="MetI-like"/>
</dbReference>
<evidence type="ECO:0000256" key="5">
    <source>
        <dbReference type="ARBA" id="ARBA00022475"/>
    </source>
</evidence>
<evidence type="ECO:0000256" key="6">
    <source>
        <dbReference type="ARBA" id="ARBA00022692"/>
    </source>
</evidence>
<dbReference type="Gene3D" id="1.10.3720.10">
    <property type="entry name" value="MetI-like"/>
    <property type="match status" value="1"/>
</dbReference>
<dbReference type="InterPro" id="IPR005672">
    <property type="entry name" value="Phosphate_PstA"/>
</dbReference>
<comment type="caution">
    <text evidence="12">The sequence shown here is derived from an EMBL/GenBank/DDBJ whole genome shotgun (WGS) entry which is preliminary data.</text>
</comment>
<keyword evidence="5 9" id="KW-1003">Cell membrane</keyword>
<proteinExistence type="inferred from homology"/>
<reference evidence="12 13" key="1">
    <citation type="submission" date="2022-06" db="EMBL/GenBank/DDBJ databases">
        <authorList>
            <person name="Sun Q."/>
        </authorList>
    </citation>
    <scope>NUCLEOTIDE SEQUENCE</scope>
    <source>
        <strain evidence="12">S101</strain>
        <strain evidence="11 13">S153</strain>
    </source>
</reference>
<keyword evidence="4" id="KW-0813">Transport</keyword>
<keyword evidence="7 9" id="KW-1133">Transmembrane helix</keyword>
<dbReference type="InterPro" id="IPR024573">
    <property type="entry name" value="DUF3333"/>
</dbReference>
<feature type="domain" description="ABC transmembrane type-1" evidence="10">
    <location>
        <begin position="224"/>
        <end position="430"/>
    </location>
</feature>
<evidence type="ECO:0000256" key="8">
    <source>
        <dbReference type="ARBA" id="ARBA00023136"/>
    </source>
</evidence>
<accession>A0AAJ1BYZ7</accession>
<dbReference type="RefSeq" id="WP_250913887.1">
    <property type="nucleotide sequence ID" value="NZ_JAMQAY010000003.1"/>
</dbReference>
<dbReference type="NCBIfam" id="TIGR00974">
    <property type="entry name" value="3a0107s02c"/>
    <property type="match status" value="1"/>
</dbReference>
<name>A0AAJ1BYZ7_9HYPH</name>
<dbReference type="Proteomes" id="UP001155380">
    <property type="component" value="Unassembled WGS sequence"/>
</dbReference>
<organism evidence="12 14">
    <name type="scientific">Ciceribacter sichuanensis</name>
    <dbReference type="NCBI Taxonomy" id="2949647"/>
    <lineage>
        <taxon>Bacteria</taxon>
        <taxon>Pseudomonadati</taxon>
        <taxon>Pseudomonadota</taxon>
        <taxon>Alphaproteobacteria</taxon>
        <taxon>Hyphomicrobiales</taxon>
        <taxon>Rhizobiaceae</taxon>
        <taxon>Ciceribacter</taxon>
    </lineage>
</organism>
<feature type="transmembrane region" description="Helical" evidence="9">
    <location>
        <begin position="269"/>
        <end position="291"/>
    </location>
</feature>
<evidence type="ECO:0000313" key="11">
    <source>
        <dbReference type="EMBL" id="MCM2401176.1"/>
    </source>
</evidence>
<dbReference type="Pfam" id="PF11812">
    <property type="entry name" value="DUF3333"/>
    <property type="match status" value="1"/>
</dbReference>